<dbReference type="Gene3D" id="1.10.287.470">
    <property type="entry name" value="Helix hairpin bin"/>
    <property type="match status" value="1"/>
</dbReference>
<dbReference type="InterPro" id="IPR050465">
    <property type="entry name" value="UPF0194_transport"/>
</dbReference>
<dbReference type="Pfam" id="PF25990">
    <property type="entry name" value="Beta-barrel_YknX"/>
    <property type="match status" value="1"/>
</dbReference>
<keyword evidence="5" id="KW-0472">Membrane</keyword>
<feature type="domain" description="YknX-like beta-barrel" evidence="7">
    <location>
        <begin position="312"/>
        <end position="390"/>
    </location>
</feature>
<dbReference type="InterPro" id="IPR058636">
    <property type="entry name" value="Beta-barrel_YknX"/>
</dbReference>
<evidence type="ECO:0000313" key="8">
    <source>
        <dbReference type="EMBL" id="RAQ95651.1"/>
    </source>
</evidence>
<dbReference type="Proteomes" id="UP000248706">
    <property type="component" value="Unassembled WGS sequence"/>
</dbReference>
<dbReference type="RefSeq" id="WP_112428563.1">
    <property type="nucleotide sequence ID" value="NZ_MCIF01000002.1"/>
</dbReference>
<accession>A0A328VFP3</accession>
<dbReference type="Pfam" id="PF25917">
    <property type="entry name" value="BSH_RND"/>
    <property type="match status" value="1"/>
</dbReference>
<evidence type="ECO:0000256" key="4">
    <source>
        <dbReference type="SAM" id="MobiDB-lite"/>
    </source>
</evidence>
<proteinExistence type="predicted"/>
<evidence type="ECO:0000259" key="7">
    <source>
        <dbReference type="Pfam" id="PF25990"/>
    </source>
</evidence>
<dbReference type="PRINTS" id="PR01490">
    <property type="entry name" value="RTXTOXIND"/>
</dbReference>
<feature type="coiled-coil region" evidence="3">
    <location>
        <begin position="208"/>
        <end position="242"/>
    </location>
</feature>
<sequence>MADQEHTESREQIIPDFYDQETQIFEELSAPEPARPWWRQRRWQVIISLILLLALIGGSILTVVALRRGRVTYQYQRVTRGTFTQVVSATGTLQGTVYNVTAPANGKISALYVSVGQQVRAGQVLAKLDSTSLQDAVNQAQAQVNAAQTALTDAQNNLNKVEAQANASLATAYDQEQNALYNCDHPALNQSVPPNCKQLAEDQYAQAQSQAAAQIASAQAQVDNAQGQLKTAQAQLTTAQHNLDLTTITAPHAGVVATINGSVGGYPGSPSSGITSGAGGPGQSSGTNTGSGGTVGSPATTAFIQLVDLSSLQITANVNEADIGAVSTGQPVQFTVSAYGNRQFSGTIRAISPLGQSVSNVVTYPVTIDVDLSSARNVHLLPGMTANLTITTLKHEDVLLIPVDAVNFARSAANLTQRNGTPVIDPAQVKAASAQARQLLQELRNLPPGDQPTPGYVLERVGERWVVKPVVLGLTDGNTYEVLAGLEVGESVVTGAQGGPFTSLNQLGS</sequence>
<dbReference type="PANTHER" id="PTHR32347">
    <property type="entry name" value="EFFLUX SYSTEM COMPONENT YKNX-RELATED"/>
    <property type="match status" value="1"/>
</dbReference>
<reference evidence="8 9" key="1">
    <citation type="submission" date="2016-08" db="EMBL/GenBank/DDBJ databases">
        <title>Analysis of Carbohydrate Active Enzymes in Thermogemmatispora T81 Reveals Carbohydrate Degradation Ability.</title>
        <authorList>
            <person name="Tomazini A."/>
            <person name="Lal S."/>
            <person name="Stott M."/>
            <person name="Henrissat B."/>
            <person name="Polikarpov I."/>
            <person name="Sparling R."/>
            <person name="Levin D.B."/>
        </authorList>
    </citation>
    <scope>NUCLEOTIDE SEQUENCE [LARGE SCALE GENOMIC DNA]</scope>
    <source>
        <strain evidence="8 9">T81</strain>
    </source>
</reference>
<comment type="caution">
    <text evidence="8">The sequence shown here is derived from an EMBL/GenBank/DDBJ whole genome shotgun (WGS) entry which is preliminary data.</text>
</comment>
<keyword evidence="2 3" id="KW-0175">Coiled coil</keyword>
<name>A0A328VFP3_9CHLR</name>
<protein>
    <recommendedName>
        <fullName evidence="10">RND efflux pump membrane fusion protein barrel-sandwich domain-containing protein</fullName>
    </recommendedName>
</protein>
<evidence type="ECO:0000256" key="2">
    <source>
        <dbReference type="ARBA" id="ARBA00023054"/>
    </source>
</evidence>
<keyword evidence="5" id="KW-0812">Transmembrane</keyword>
<dbReference type="AlphaFoldDB" id="A0A328VFP3"/>
<evidence type="ECO:0000256" key="5">
    <source>
        <dbReference type="SAM" id="Phobius"/>
    </source>
</evidence>
<dbReference type="SUPFAM" id="SSF111369">
    <property type="entry name" value="HlyD-like secretion proteins"/>
    <property type="match status" value="2"/>
</dbReference>
<feature type="region of interest" description="Disordered" evidence="4">
    <location>
        <begin position="267"/>
        <end position="294"/>
    </location>
</feature>
<evidence type="ECO:0000256" key="1">
    <source>
        <dbReference type="ARBA" id="ARBA00004196"/>
    </source>
</evidence>
<dbReference type="GO" id="GO:0030313">
    <property type="term" value="C:cell envelope"/>
    <property type="evidence" value="ECO:0007669"/>
    <property type="project" value="UniProtKB-SubCell"/>
</dbReference>
<feature type="domain" description="Multidrug resistance protein MdtA-like barrel-sandwich hybrid" evidence="6">
    <location>
        <begin position="99"/>
        <end position="265"/>
    </location>
</feature>
<dbReference type="PANTHER" id="PTHR32347:SF23">
    <property type="entry name" value="BLL5650 PROTEIN"/>
    <property type="match status" value="1"/>
</dbReference>
<dbReference type="EMBL" id="MCIF01000002">
    <property type="protein sequence ID" value="RAQ95651.1"/>
    <property type="molecule type" value="Genomic_DNA"/>
</dbReference>
<dbReference type="InterPro" id="IPR058625">
    <property type="entry name" value="MdtA-like_BSH"/>
</dbReference>
<keyword evidence="5" id="KW-1133">Transmembrane helix</keyword>
<feature type="compositionally biased region" description="Gly residues" evidence="4">
    <location>
        <begin position="276"/>
        <end position="294"/>
    </location>
</feature>
<keyword evidence="9" id="KW-1185">Reference proteome</keyword>
<dbReference type="OrthoDB" id="250565at2"/>
<evidence type="ECO:0000313" key="9">
    <source>
        <dbReference type="Proteomes" id="UP000248706"/>
    </source>
</evidence>
<evidence type="ECO:0008006" key="10">
    <source>
        <dbReference type="Google" id="ProtNLM"/>
    </source>
</evidence>
<gene>
    <name evidence="8" type="ORF">A4R35_08910</name>
</gene>
<comment type="subcellular location">
    <subcellularLocation>
        <location evidence="1">Cell envelope</location>
    </subcellularLocation>
</comment>
<feature type="coiled-coil region" evidence="3">
    <location>
        <begin position="137"/>
        <end position="171"/>
    </location>
</feature>
<feature type="transmembrane region" description="Helical" evidence="5">
    <location>
        <begin position="45"/>
        <end position="66"/>
    </location>
</feature>
<dbReference type="Gene3D" id="2.40.50.100">
    <property type="match status" value="1"/>
</dbReference>
<evidence type="ECO:0000259" key="6">
    <source>
        <dbReference type="Pfam" id="PF25917"/>
    </source>
</evidence>
<organism evidence="8 9">
    <name type="scientific">Thermogemmatispora tikiterensis</name>
    <dbReference type="NCBI Taxonomy" id="1825093"/>
    <lineage>
        <taxon>Bacteria</taxon>
        <taxon>Bacillati</taxon>
        <taxon>Chloroflexota</taxon>
        <taxon>Ktedonobacteria</taxon>
        <taxon>Thermogemmatisporales</taxon>
        <taxon>Thermogemmatisporaceae</taxon>
        <taxon>Thermogemmatispora</taxon>
    </lineage>
</organism>
<dbReference type="Gene3D" id="2.40.30.170">
    <property type="match status" value="1"/>
</dbReference>
<evidence type="ECO:0000256" key="3">
    <source>
        <dbReference type="SAM" id="Coils"/>
    </source>
</evidence>